<feature type="binding site" evidence="3">
    <location>
        <position position="97"/>
    </location>
    <ligand>
        <name>a divalent metal cation</name>
        <dbReference type="ChEBI" id="CHEBI:60240"/>
        <label>1</label>
    </ligand>
</feature>
<dbReference type="OrthoDB" id="9810005at2"/>
<dbReference type="GO" id="GO:0046872">
    <property type="term" value="F:metal ion binding"/>
    <property type="evidence" value="ECO:0007669"/>
    <property type="project" value="UniProtKB-KW"/>
</dbReference>
<evidence type="ECO:0000256" key="3">
    <source>
        <dbReference type="PIRSR" id="PIRSR005902-1"/>
    </source>
</evidence>
<dbReference type="GO" id="GO:0016788">
    <property type="term" value="F:hydrolase activity, acting on ester bonds"/>
    <property type="evidence" value="ECO:0007669"/>
    <property type="project" value="InterPro"/>
</dbReference>
<evidence type="ECO:0000256" key="2">
    <source>
        <dbReference type="ARBA" id="ARBA00022801"/>
    </source>
</evidence>
<dbReference type="PROSITE" id="PS01137">
    <property type="entry name" value="TATD_1"/>
    <property type="match status" value="1"/>
</dbReference>
<dbReference type="InterPro" id="IPR018228">
    <property type="entry name" value="DNase_TatD-rel_CS"/>
</dbReference>
<dbReference type="PIRSF" id="PIRSF005902">
    <property type="entry name" value="DNase_TatD"/>
    <property type="match status" value="1"/>
</dbReference>
<dbReference type="InterPro" id="IPR015991">
    <property type="entry name" value="TatD/YcfH-like"/>
</dbReference>
<keyword evidence="5" id="KW-1185">Reference proteome</keyword>
<dbReference type="SUPFAM" id="SSF51556">
    <property type="entry name" value="Metallo-dependent hydrolases"/>
    <property type="match status" value="1"/>
</dbReference>
<dbReference type="PROSITE" id="PS01091">
    <property type="entry name" value="TATD_3"/>
    <property type="match status" value="1"/>
</dbReference>
<organism evidence="4 5">
    <name type="scientific">Spiroplasma litorale</name>
    <dbReference type="NCBI Taxonomy" id="216942"/>
    <lineage>
        <taxon>Bacteria</taxon>
        <taxon>Bacillati</taxon>
        <taxon>Mycoplasmatota</taxon>
        <taxon>Mollicutes</taxon>
        <taxon>Entomoplasmatales</taxon>
        <taxon>Spiroplasmataceae</taxon>
        <taxon>Spiroplasma</taxon>
    </lineage>
</organism>
<dbReference type="EMBL" id="CP012357">
    <property type="protein sequence ID" value="AKX34727.1"/>
    <property type="molecule type" value="Genomic_DNA"/>
</dbReference>
<evidence type="ECO:0000256" key="1">
    <source>
        <dbReference type="ARBA" id="ARBA00022723"/>
    </source>
</evidence>
<sequence length="265" mass="30151">MAGIFDTHTHFNDELYKKNDIEVSEIIKEANNNGVSKFCCVGFDINSSKEAVKYAMKFPSVYAAVGIHPNNVDEFDLKDLEDVDTLSYGQNVVAIGEVGLDYYYTSKNKDKQKEFFKKQIDIAKKNDLALMMHIRDKDDSDQAYLDALEILKEKKVKRAIVHCYTRGYNLAKKFIDLGYYISIPGVVTFKNAKDLQETVSKVSLNNLIVETDAPYLTPEPNRGSMNFSRYIVYTIKAIANIKQLNKNDIIEATSNNAHKVFNIKN</sequence>
<dbReference type="STRING" id="216942.SLITO_v1c11160"/>
<feature type="binding site" evidence="3">
    <location>
        <position position="133"/>
    </location>
    <ligand>
        <name>a divalent metal cation</name>
        <dbReference type="ChEBI" id="CHEBI:60240"/>
        <label>2</label>
    </ligand>
</feature>
<feature type="binding site" evidence="3">
    <location>
        <position position="212"/>
    </location>
    <ligand>
        <name>a divalent metal cation</name>
        <dbReference type="ChEBI" id="CHEBI:60240"/>
        <label>1</label>
    </ligand>
</feature>
<protein>
    <submittedName>
        <fullName evidence="4">Mg-dependent DNase</fullName>
    </submittedName>
</protein>
<dbReference type="AlphaFoldDB" id="A0A0K1W3N5"/>
<dbReference type="Pfam" id="PF01026">
    <property type="entry name" value="TatD_DNase"/>
    <property type="match status" value="1"/>
</dbReference>
<feature type="binding site" evidence="3">
    <location>
        <position position="162"/>
    </location>
    <ligand>
        <name>a divalent metal cation</name>
        <dbReference type="ChEBI" id="CHEBI:60240"/>
        <label>2</label>
    </ligand>
</feature>
<dbReference type="NCBIfam" id="TIGR00010">
    <property type="entry name" value="YchF/TatD family DNA exonuclease"/>
    <property type="match status" value="1"/>
</dbReference>
<dbReference type="InterPro" id="IPR032466">
    <property type="entry name" value="Metal_Hydrolase"/>
</dbReference>
<dbReference type="Proteomes" id="UP000067476">
    <property type="component" value="Chromosome"/>
</dbReference>
<dbReference type="GO" id="GO:0005829">
    <property type="term" value="C:cytosol"/>
    <property type="evidence" value="ECO:0007669"/>
    <property type="project" value="TreeGrafter"/>
</dbReference>
<feature type="binding site" evidence="3">
    <location>
        <position position="10"/>
    </location>
    <ligand>
        <name>a divalent metal cation</name>
        <dbReference type="ChEBI" id="CHEBI:60240"/>
        <label>1</label>
    </ligand>
</feature>
<dbReference type="PANTHER" id="PTHR46124:SF2">
    <property type="entry name" value="D-AMINOACYL-TRNA DEACYLASE"/>
    <property type="match status" value="1"/>
</dbReference>
<dbReference type="CDD" id="cd01310">
    <property type="entry name" value="TatD_DNAse"/>
    <property type="match status" value="1"/>
</dbReference>
<dbReference type="RefSeq" id="WP_075058802.1">
    <property type="nucleotide sequence ID" value="NZ_CP012357.1"/>
</dbReference>
<dbReference type="InterPro" id="IPR001130">
    <property type="entry name" value="TatD-like"/>
</dbReference>
<dbReference type="PATRIC" id="fig|216942.3.peg.1139"/>
<evidence type="ECO:0000313" key="5">
    <source>
        <dbReference type="Proteomes" id="UP000067476"/>
    </source>
</evidence>
<name>A0A0K1W3N5_9MOLU</name>
<gene>
    <name evidence="4" type="primary">tatD</name>
    <name evidence="4" type="ORF">SLITO_v1c11160</name>
</gene>
<dbReference type="Gene3D" id="3.20.20.140">
    <property type="entry name" value="Metal-dependent hydrolases"/>
    <property type="match status" value="1"/>
</dbReference>
<proteinExistence type="predicted"/>
<dbReference type="FunFam" id="3.20.20.140:FF:000005">
    <property type="entry name" value="TatD family hydrolase"/>
    <property type="match status" value="1"/>
</dbReference>
<reference evidence="4 5" key="1">
    <citation type="journal article" date="2015" name="Genome Announc.">
        <title>Complete Genome Sequence of Spiroplasma litorale TN-1T (DSM 21781), a Bacterium Isolated from a Green-Eyed Horsefly (Tabanus nigrovittatus).</title>
        <authorList>
            <person name="Lo W.S."/>
            <person name="Lai Y.C."/>
            <person name="Lien Y.W."/>
            <person name="Wang T.H."/>
            <person name="Kuo C.H."/>
        </authorList>
    </citation>
    <scope>NUCLEOTIDE SEQUENCE [LARGE SCALE GENOMIC DNA]</scope>
    <source>
        <strain evidence="4 5">TN-1</strain>
    </source>
</reference>
<keyword evidence="2" id="KW-0378">Hydrolase</keyword>
<dbReference type="KEGG" id="sll:SLITO_v1c11160"/>
<keyword evidence="1 3" id="KW-0479">Metal-binding</keyword>
<dbReference type="GO" id="GO:0004536">
    <property type="term" value="F:DNA nuclease activity"/>
    <property type="evidence" value="ECO:0007669"/>
    <property type="project" value="InterPro"/>
</dbReference>
<dbReference type="PANTHER" id="PTHR46124">
    <property type="entry name" value="D-AMINOACYL-TRNA DEACYLASE"/>
    <property type="match status" value="1"/>
</dbReference>
<accession>A0A0K1W3N5</accession>
<evidence type="ECO:0000313" key="4">
    <source>
        <dbReference type="EMBL" id="AKX34727.1"/>
    </source>
</evidence>
<feature type="binding site" evidence="3">
    <location>
        <position position="8"/>
    </location>
    <ligand>
        <name>a divalent metal cation</name>
        <dbReference type="ChEBI" id="CHEBI:60240"/>
        <label>1</label>
    </ligand>
</feature>